<dbReference type="InterPro" id="IPR002514">
    <property type="entry name" value="Transposase_8"/>
</dbReference>
<dbReference type="EMBL" id="JAPTYD010000129">
    <property type="protein sequence ID" value="MCZ0964545.1"/>
    <property type="molecule type" value="Genomic_DNA"/>
</dbReference>
<organism evidence="1 2">
    <name type="scientific">Paracoccus benzoatiresistens</name>
    <dbReference type="NCBI Taxonomy" id="2997341"/>
    <lineage>
        <taxon>Bacteria</taxon>
        <taxon>Pseudomonadati</taxon>
        <taxon>Pseudomonadota</taxon>
        <taxon>Alphaproteobacteria</taxon>
        <taxon>Rhodobacterales</taxon>
        <taxon>Paracoccaceae</taxon>
        <taxon>Paracoccus</taxon>
    </lineage>
</organism>
<evidence type="ECO:0000313" key="2">
    <source>
        <dbReference type="Proteomes" id="UP001149822"/>
    </source>
</evidence>
<accession>A0ABT4JBN9</accession>
<dbReference type="RefSeq" id="WP_268944630.1">
    <property type="nucleotide sequence ID" value="NZ_JAPTYD010000129.1"/>
</dbReference>
<dbReference type="InterPro" id="IPR010921">
    <property type="entry name" value="Trp_repressor/repl_initiator"/>
</dbReference>
<dbReference type="PANTHER" id="PTHR37936">
    <property type="entry name" value="TRANSPOSASE INSC FOR INSERTION ELEMENT IS2A-RELATED"/>
    <property type="match status" value="1"/>
</dbReference>
<keyword evidence="2" id="KW-1185">Reference proteome</keyword>
<dbReference type="SUPFAM" id="SSF48295">
    <property type="entry name" value="TrpR-like"/>
    <property type="match status" value="1"/>
</dbReference>
<comment type="caution">
    <text evidence="1">The sequence shown here is derived from an EMBL/GenBank/DDBJ whole genome shotgun (WGS) entry which is preliminary data.</text>
</comment>
<gene>
    <name evidence="1" type="ORF">OU682_23665</name>
</gene>
<reference evidence="1" key="1">
    <citation type="submission" date="2022-12" db="EMBL/GenBank/DDBJ databases">
        <title>Paracoccus sp. EF6 isolated from a lake water.</title>
        <authorList>
            <person name="Liu H."/>
        </authorList>
    </citation>
    <scope>NUCLEOTIDE SEQUENCE</scope>
    <source>
        <strain evidence="1">EF6</strain>
    </source>
</reference>
<dbReference type="Pfam" id="PF01527">
    <property type="entry name" value="HTH_Tnp_1"/>
    <property type="match status" value="1"/>
</dbReference>
<dbReference type="PANTHER" id="PTHR37936:SF3">
    <property type="entry name" value="TRANSPOSASE INSC FOR INSERTION ELEMENT IS2A-RELATED"/>
    <property type="match status" value="1"/>
</dbReference>
<proteinExistence type="predicted"/>
<evidence type="ECO:0000313" key="1">
    <source>
        <dbReference type="EMBL" id="MCZ0964545.1"/>
    </source>
</evidence>
<name>A0ABT4JBN9_9RHOB</name>
<protein>
    <submittedName>
        <fullName evidence="1">Transposase</fullName>
    </submittedName>
</protein>
<sequence length="149" mass="16245">MADDLEGFAGRCEVVDPRRGNRRWPDDVKARIVVESFAPGSRVVDVARRYGLAAHHLSDWRRLARQGVLALPAEMVAGLSLTTVPVREPAFVPLTVAEDATAPVTRPRRSKAVSRVMSVEIGQDVVLRIPDDVAVDRAAALILFLRGAV</sequence>
<dbReference type="NCBIfam" id="NF047595">
    <property type="entry name" value="IS66_ISRel24_TnpA"/>
    <property type="match status" value="1"/>
</dbReference>
<dbReference type="Proteomes" id="UP001149822">
    <property type="component" value="Unassembled WGS sequence"/>
</dbReference>